<name>A0AAV6UI34_9ARAC</name>
<sequence length="66" mass="7409">METPEPKQISPPLLGAFNSVGAEHKEYRLPRIGKKSSRDIRTTDDQVPKLYPCRGCCSEGILSDYE</sequence>
<organism evidence="1 2">
    <name type="scientific">Oedothorax gibbosus</name>
    <dbReference type="NCBI Taxonomy" id="931172"/>
    <lineage>
        <taxon>Eukaryota</taxon>
        <taxon>Metazoa</taxon>
        <taxon>Ecdysozoa</taxon>
        <taxon>Arthropoda</taxon>
        <taxon>Chelicerata</taxon>
        <taxon>Arachnida</taxon>
        <taxon>Araneae</taxon>
        <taxon>Araneomorphae</taxon>
        <taxon>Entelegynae</taxon>
        <taxon>Araneoidea</taxon>
        <taxon>Linyphiidae</taxon>
        <taxon>Erigoninae</taxon>
        <taxon>Oedothorax</taxon>
    </lineage>
</organism>
<dbReference type="EMBL" id="JAFNEN010000402">
    <property type="protein sequence ID" value="KAG8183831.1"/>
    <property type="molecule type" value="Genomic_DNA"/>
</dbReference>
<dbReference type="Proteomes" id="UP000827092">
    <property type="component" value="Unassembled WGS sequence"/>
</dbReference>
<evidence type="ECO:0000313" key="2">
    <source>
        <dbReference type="Proteomes" id="UP000827092"/>
    </source>
</evidence>
<dbReference type="AlphaFoldDB" id="A0AAV6UI34"/>
<protein>
    <submittedName>
        <fullName evidence="1">Uncharacterized protein</fullName>
    </submittedName>
</protein>
<gene>
    <name evidence="1" type="ORF">JTE90_025714</name>
</gene>
<reference evidence="1 2" key="1">
    <citation type="journal article" date="2022" name="Nat. Ecol. Evol.">
        <title>A masculinizing supergene underlies an exaggerated male reproductive morph in a spider.</title>
        <authorList>
            <person name="Hendrickx F."/>
            <person name="De Corte Z."/>
            <person name="Sonet G."/>
            <person name="Van Belleghem S.M."/>
            <person name="Kostlbacher S."/>
            <person name="Vangestel C."/>
        </authorList>
    </citation>
    <scope>NUCLEOTIDE SEQUENCE [LARGE SCALE GENOMIC DNA]</scope>
    <source>
        <strain evidence="1">W744_W776</strain>
    </source>
</reference>
<comment type="caution">
    <text evidence="1">The sequence shown here is derived from an EMBL/GenBank/DDBJ whole genome shotgun (WGS) entry which is preliminary data.</text>
</comment>
<accession>A0AAV6UI34</accession>
<keyword evidence="2" id="KW-1185">Reference proteome</keyword>
<evidence type="ECO:0000313" key="1">
    <source>
        <dbReference type="EMBL" id="KAG8183831.1"/>
    </source>
</evidence>
<proteinExistence type="predicted"/>